<comment type="caution">
    <text evidence="2">The sequence shown here is derived from an EMBL/GenBank/DDBJ whole genome shotgun (WGS) entry which is preliminary data.</text>
</comment>
<evidence type="ECO:0000313" key="2">
    <source>
        <dbReference type="EMBL" id="KAL3309240.1"/>
    </source>
</evidence>
<dbReference type="EMBL" id="JBJKFK010004134">
    <property type="protein sequence ID" value="KAL3309240.1"/>
    <property type="molecule type" value="Genomic_DNA"/>
</dbReference>
<dbReference type="AlphaFoldDB" id="A0ABD2PP50"/>
<name>A0ABD2PP50_9PLAT</name>
<protein>
    <recommendedName>
        <fullName evidence="1">Tr-type G domain-containing protein</fullName>
    </recommendedName>
</protein>
<dbReference type="InterPro" id="IPR050055">
    <property type="entry name" value="EF-Tu_GTPase"/>
</dbReference>
<dbReference type="PANTHER" id="PTHR43721">
    <property type="entry name" value="ELONGATION FACTOR TU-RELATED"/>
    <property type="match status" value="1"/>
</dbReference>
<dbReference type="SUPFAM" id="SSF52540">
    <property type="entry name" value="P-loop containing nucleoside triphosphate hydrolases"/>
    <property type="match status" value="1"/>
</dbReference>
<dbReference type="InterPro" id="IPR027417">
    <property type="entry name" value="P-loop_NTPase"/>
</dbReference>
<dbReference type="PANTHER" id="PTHR43721:SF3">
    <property type="entry name" value="GTP-BINDING PROTEIN 2"/>
    <property type="match status" value="1"/>
</dbReference>
<reference evidence="2 3" key="1">
    <citation type="submission" date="2024-11" db="EMBL/GenBank/DDBJ databases">
        <title>Adaptive evolution of stress response genes in parasites aligns with host niche diversity.</title>
        <authorList>
            <person name="Hahn C."/>
            <person name="Resl P."/>
        </authorList>
    </citation>
    <scope>NUCLEOTIDE SEQUENCE [LARGE SCALE GENOMIC DNA]</scope>
    <source>
        <strain evidence="2">EGGRZ-B1_66</strain>
        <tissue evidence="2">Body</tissue>
    </source>
</reference>
<evidence type="ECO:0000259" key="1">
    <source>
        <dbReference type="Pfam" id="PF00009"/>
    </source>
</evidence>
<keyword evidence="3" id="KW-1185">Reference proteome</keyword>
<dbReference type="Gene3D" id="3.40.50.300">
    <property type="entry name" value="P-loop containing nucleotide triphosphate hydrolases"/>
    <property type="match status" value="1"/>
</dbReference>
<feature type="domain" description="Tr-type G" evidence="1">
    <location>
        <begin position="195"/>
        <end position="375"/>
    </location>
</feature>
<evidence type="ECO:0000313" key="3">
    <source>
        <dbReference type="Proteomes" id="UP001626550"/>
    </source>
</evidence>
<dbReference type="InterPro" id="IPR000795">
    <property type="entry name" value="T_Tr_GTP-bd_dom"/>
</dbReference>
<proteinExistence type="predicted"/>
<dbReference type="Pfam" id="PF00009">
    <property type="entry name" value="GTP_EFTU"/>
    <property type="match status" value="1"/>
</dbReference>
<dbReference type="Proteomes" id="UP001626550">
    <property type="component" value="Unassembled WGS sequence"/>
</dbReference>
<sequence length="391" mass="43883">MDDLSLFFAEEPTESESIRRTHSKKQNALNRLSCFYPNSEYENESKSPKRLIRTHNSISLGNIADNMPEFLPPEVEEGNIEYKRKLVKPTPERFEHLVTQMKWRLTEGSGEAIYRLGVDDNGSVTGLSPADMAASLRTLQRMAIRLNATLQPLRQRVIFEHEVQPDSKMQNFKKAVELLVTQLPATNKGNPDLCVAVLGGLEAGKSTLVGVLSQGERDNGRGKARLNLFRHLHEFRTGRTSSSSSEVLGFSADRKIVNYETRNDGSIDHKCADEVVRRSEYLITLLDLAGHPRYQKTTIAGLVQSKPVHVVLVVSANSAEFQELMQPSSNSQLCTQDHARLALLLGTSISVVVTKSDLVTPERLHVVCEQLLNQLERTFNSVPRRYKRHVA</sequence>
<accession>A0ABD2PP50</accession>
<organism evidence="2 3">
    <name type="scientific">Cichlidogyrus casuarinus</name>
    <dbReference type="NCBI Taxonomy" id="1844966"/>
    <lineage>
        <taxon>Eukaryota</taxon>
        <taxon>Metazoa</taxon>
        <taxon>Spiralia</taxon>
        <taxon>Lophotrochozoa</taxon>
        <taxon>Platyhelminthes</taxon>
        <taxon>Monogenea</taxon>
        <taxon>Monopisthocotylea</taxon>
        <taxon>Dactylogyridea</taxon>
        <taxon>Ancyrocephalidae</taxon>
        <taxon>Cichlidogyrus</taxon>
    </lineage>
</organism>
<gene>
    <name evidence="2" type="ORF">Ciccas_012213</name>
</gene>